<proteinExistence type="predicted"/>
<reference evidence="1" key="1">
    <citation type="submission" date="2019-10" db="EMBL/GenBank/DDBJ databases">
        <title>Draft genome sequece of Microseira wollei NIES-4236.</title>
        <authorList>
            <person name="Yamaguchi H."/>
            <person name="Suzuki S."/>
            <person name="Kawachi M."/>
        </authorList>
    </citation>
    <scope>NUCLEOTIDE SEQUENCE</scope>
    <source>
        <strain evidence="1">NIES-4236</strain>
    </source>
</reference>
<evidence type="ECO:0000313" key="2">
    <source>
        <dbReference type="Proteomes" id="UP001050975"/>
    </source>
</evidence>
<dbReference type="Proteomes" id="UP001050975">
    <property type="component" value="Unassembled WGS sequence"/>
</dbReference>
<sequence length="69" mass="8053">MTNFSDDNWQQIKVLAARLQAIKSMLEVFNEQIENRPFAHEFNPIKEQLEADFEQTLSALLELIEDEDG</sequence>
<name>A0AAV3XKZ1_9CYAN</name>
<dbReference type="AlphaFoldDB" id="A0AAV3XKZ1"/>
<comment type="caution">
    <text evidence="1">The sequence shown here is derived from an EMBL/GenBank/DDBJ whole genome shotgun (WGS) entry which is preliminary data.</text>
</comment>
<accession>A0AAV3XKZ1</accession>
<evidence type="ECO:0000313" key="1">
    <source>
        <dbReference type="EMBL" id="GET41107.1"/>
    </source>
</evidence>
<dbReference type="RefSeq" id="WP_226587324.1">
    <property type="nucleotide sequence ID" value="NZ_BLAY01000109.1"/>
</dbReference>
<dbReference type="EMBL" id="BLAY01000109">
    <property type="protein sequence ID" value="GET41107.1"/>
    <property type="molecule type" value="Genomic_DNA"/>
</dbReference>
<gene>
    <name evidence="1" type="ORF">MiSe_59190</name>
</gene>
<keyword evidence="2" id="KW-1185">Reference proteome</keyword>
<protein>
    <submittedName>
        <fullName evidence="1">Uncharacterized protein</fullName>
    </submittedName>
</protein>
<organism evidence="1 2">
    <name type="scientific">Microseira wollei NIES-4236</name>
    <dbReference type="NCBI Taxonomy" id="2530354"/>
    <lineage>
        <taxon>Bacteria</taxon>
        <taxon>Bacillati</taxon>
        <taxon>Cyanobacteriota</taxon>
        <taxon>Cyanophyceae</taxon>
        <taxon>Oscillatoriophycideae</taxon>
        <taxon>Aerosakkonematales</taxon>
        <taxon>Aerosakkonemataceae</taxon>
        <taxon>Microseira</taxon>
    </lineage>
</organism>